<keyword evidence="10 13" id="KW-0119">Carbohydrate metabolism</keyword>
<evidence type="ECO:0000313" key="17">
    <source>
        <dbReference type="EMBL" id="KAJ8298304.1"/>
    </source>
</evidence>
<keyword evidence="8" id="KW-0106">Calcium</keyword>
<dbReference type="InterPro" id="IPR031319">
    <property type="entry name" value="A-amylase_C"/>
</dbReference>
<keyword evidence="9" id="KW-0868">Chloride</keyword>
<evidence type="ECO:0000256" key="1">
    <source>
        <dbReference type="ARBA" id="ARBA00000548"/>
    </source>
</evidence>
<comment type="caution">
    <text evidence="17">The sequence shown here is derived from an EMBL/GenBank/DDBJ whole genome shotgun (WGS) entry which is preliminary data.</text>
</comment>
<dbReference type="EMBL" id="JARBDR010000923">
    <property type="protein sequence ID" value="KAJ8298304.1"/>
    <property type="molecule type" value="Genomic_DNA"/>
</dbReference>
<sequence>MLLFLVQSEYTDPHCHGRQVIVHLFEWKWTDIADECERFLSRKRYCGVQVSPPNEHVIGTGSGNCSRSWRERYEPVSYKLTSRSGTEEQFKDMVTRCKNVGIRIYVDAEINHMARHDRNGTGSAGSSYDANKYDFPGVPFTKDNFNNRSKCPSSDGNVHNYNDPHDVRNCSLNNLTDLDQSQDYVRNKIVQYFNYLIDIGVAGFRIASAQHMWPADLKAIEDRTKNLPDGGRPFFYHEVSAMKSGVIKADEYVPLGYVTEPRYSQKIADGVMDFDNLNYLFYGHLNLTLTNSGHALVFVDNHESQRGSSGTGHTATRPRDYKMASAFTLAFNYGFTRVMSSYYFENGCEGPPHYPDFSTKNVTIYPNEICGDGWVCEHRWNAIANMVGFRNTVKGTNVNHWRNQNGEVSFSRGNKGFFTMTKLGHMKYETGLPVGVYCDLISECNRTVTVDSNGMADIVIHNDEEPIIAIVKTRLFLPKQQQQRPQQQRLSQRLQLSRQLHRKTTGSTL</sequence>
<protein>
    <recommendedName>
        <fullName evidence="5 13">Alpha-amylase</fullName>
        <ecNumber evidence="5 13">3.2.1.1</ecNumber>
    </recommendedName>
</protein>
<evidence type="ECO:0000313" key="18">
    <source>
        <dbReference type="Proteomes" id="UP001217089"/>
    </source>
</evidence>
<evidence type="ECO:0000256" key="14">
    <source>
        <dbReference type="SAM" id="MobiDB-lite"/>
    </source>
</evidence>
<feature type="compositionally biased region" description="Low complexity" evidence="14">
    <location>
        <begin position="480"/>
        <end position="498"/>
    </location>
</feature>
<comment type="cofactor">
    <cofactor evidence="2">
        <name>Ca(2+)</name>
        <dbReference type="ChEBI" id="CHEBI:29108"/>
    </cofactor>
</comment>
<evidence type="ECO:0000256" key="10">
    <source>
        <dbReference type="ARBA" id="ARBA00023277"/>
    </source>
</evidence>
<proteinExistence type="inferred from homology"/>
<evidence type="ECO:0000259" key="15">
    <source>
        <dbReference type="SMART" id="SM00632"/>
    </source>
</evidence>
<evidence type="ECO:0000256" key="12">
    <source>
        <dbReference type="RuleBase" id="RU003615"/>
    </source>
</evidence>
<evidence type="ECO:0000256" key="11">
    <source>
        <dbReference type="ARBA" id="ARBA00023295"/>
    </source>
</evidence>
<comment type="cofactor">
    <cofactor evidence="3">
        <name>chloride</name>
        <dbReference type="ChEBI" id="CHEBI:17996"/>
    </cofactor>
</comment>
<evidence type="ECO:0000259" key="16">
    <source>
        <dbReference type="SMART" id="SM00642"/>
    </source>
</evidence>
<evidence type="ECO:0000256" key="9">
    <source>
        <dbReference type="ARBA" id="ARBA00023214"/>
    </source>
</evidence>
<evidence type="ECO:0000256" key="5">
    <source>
        <dbReference type="ARBA" id="ARBA00012595"/>
    </source>
</evidence>
<dbReference type="InterPro" id="IPR013780">
    <property type="entry name" value="Glyco_hydro_b"/>
</dbReference>
<evidence type="ECO:0000256" key="3">
    <source>
        <dbReference type="ARBA" id="ARBA00001923"/>
    </source>
</evidence>
<evidence type="ECO:0000256" key="7">
    <source>
        <dbReference type="ARBA" id="ARBA00022801"/>
    </source>
</evidence>
<dbReference type="InterPro" id="IPR017853">
    <property type="entry name" value="GH"/>
</dbReference>
<feature type="region of interest" description="Disordered" evidence="14">
    <location>
        <begin position="480"/>
        <end position="509"/>
    </location>
</feature>
<feature type="compositionally biased region" description="Basic residues" evidence="14">
    <location>
        <begin position="499"/>
        <end position="509"/>
    </location>
</feature>
<keyword evidence="7 13" id="KW-0378">Hydrolase</keyword>
<reference evidence="17 18" key="1">
    <citation type="submission" date="2022-12" db="EMBL/GenBank/DDBJ databases">
        <title>Chromosome-level genome of Tegillarca granosa.</title>
        <authorList>
            <person name="Kim J."/>
        </authorList>
    </citation>
    <scope>NUCLEOTIDE SEQUENCE [LARGE SCALE GENOMIC DNA]</scope>
    <source>
        <strain evidence="17">Teg-2019</strain>
        <tissue evidence="17">Adductor muscle</tissue>
    </source>
</reference>
<dbReference type="Pfam" id="PF00128">
    <property type="entry name" value="Alpha-amylase"/>
    <property type="match status" value="1"/>
</dbReference>
<name>A0ABQ9E2E7_TEGGR</name>
<dbReference type="SUPFAM" id="SSF51011">
    <property type="entry name" value="Glycosyl hydrolase domain"/>
    <property type="match status" value="1"/>
</dbReference>
<dbReference type="InterPro" id="IPR006047">
    <property type="entry name" value="GH13_cat_dom"/>
</dbReference>
<organism evidence="17 18">
    <name type="scientific">Tegillarca granosa</name>
    <name type="common">Malaysian cockle</name>
    <name type="synonym">Anadara granosa</name>
    <dbReference type="NCBI Taxonomy" id="220873"/>
    <lineage>
        <taxon>Eukaryota</taxon>
        <taxon>Metazoa</taxon>
        <taxon>Spiralia</taxon>
        <taxon>Lophotrochozoa</taxon>
        <taxon>Mollusca</taxon>
        <taxon>Bivalvia</taxon>
        <taxon>Autobranchia</taxon>
        <taxon>Pteriomorphia</taxon>
        <taxon>Arcoida</taxon>
        <taxon>Arcoidea</taxon>
        <taxon>Arcidae</taxon>
        <taxon>Tegillarca</taxon>
    </lineage>
</organism>
<evidence type="ECO:0000256" key="6">
    <source>
        <dbReference type="ARBA" id="ARBA00022723"/>
    </source>
</evidence>
<keyword evidence="18" id="KW-1185">Reference proteome</keyword>
<comment type="catalytic activity">
    <reaction evidence="1 13">
        <text>Endohydrolysis of (1-&gt;4)-alpha-D-glucosidic linkages in polysaccharides containing three or more (1-&gt;4)-alpha-linked D-glucose units.</text>
        <dbReference type="EC" id="3.2.1.1"/>
    </reaction>
</comment>
<keyword evidence="6" id="KW-0479">Metal-binding</keyword>
<dbReference type="Proteomes" id="UP001217089">
    <property type="component" value="Unassembled WGS sequence"/>
</dbReference>
<dbReference type="SUPFAM" id="SSF51445">
    <property type="entry name" value="(Trans)glycosidases"/>
    <property type="match status" value="1"/>
</dbReference>
<dbReference type="InterPro" id="IPR006046">
    <property type="entry name" value="Alpha_amylase"/>
</dbReference>
<evidence type="ECO:0000256" key="13">
    <source>
        <dbReference type="RuleBase" id="RU361134"/>
    </source>
</evidence>
<dbReference type="PANTHER" id="PTHR43447">
    <property type="entry name" value="ALPHA-AMYLASE"/>
    <property type="match status" value="1"/>
</dbReference>
<dbReference type="SMART" id="SM00632">
    <property type="entry name" value="Aamy_C"/>
    <property type="match status" value="1"/>
</dbReference>
<gene>
    <name evidence="17" type="ORF">KUTeg_024835</name>
</gene>
<dbReference type="Gene3D" id="2.60.40.1180">
    <property type="entry name" value="Golgi alpha-mannosidase II"/>
    <property type="match status" value="1"/>
</dbReference>
<evidence type="ECO:0000256" key="2">
    <source>
        <dbReference type="ARBA" id="ARBA00001913"/>
    </source>
</evidence>
<dbReference type="SMART" id="SM00642">
    <property type="entry name" value="Aamy"/>
    <property type="match status" value="1"/>
</dbReference>
<dbReference type="CDD" id="cd11317">
    <property type="entry name" value="AmyAc_bac_euk_AmyA"/>
    <property type="match status" value="1"/>
</dbReference>
<dbReference type="EC" id="3.2.1.1" evidence="5 13"/>
<dbReference type="PRINTS" id="PR00110">
    <property type="entry name" value="ALPHAAMYLASE"/>
</dbReference>
<feature type="domain" description="Alpha-amylase C-terminal" evidence="15">
    <location>
        <begin position="398"/>
        <end position="474"/>
    </location>
</feature>
<comment type="similarity">
    <text evidence="4 12">Belongs to the glycosyl hydrolase 13 family.</text>
</comment>
<feature type="domain" description="Glycosyl hydrolase family 13 catalytic" evidence="16">
    <location>
        <begin position="19"/>
        <end position="390"/>
    </location>
</feature>
<dbReference type="Gene3D" id="3.20.20.80">
    <property type="entry name" value="Glycosidases"/>
    <property type="match status" value="1"/>
</dbReference>
<evidence type="ECO:0000256" key="4">
    <source>
        <dbReference type="ARBA" id="ARBA00008061"/>
    </source>
</evidence>
<keyword evidence="11 13" id="KW-0326">Glycosidase</keyword>
<accession>A0ABQ9E2E7</accession>
<evidence type="ECO:0000256" key="8">
    <source>
        <dbReference type="ARBA" id="ARBA00022837"/>
    </source>
</evidence>